<evidence type="ECO:0000313" key="3">
    <source>
        <dbReference type="Proteomes" id="UP000007435"/>
    </source>
</evidence>
<dbReference type="KEGG" id="lby:Lbys_3148"/>
<reference evidence="2 3" key="2">
    <citation type="journal article" date="2011" name="Stand. Genomic Sci.">
        <title>Complete genome sequence of Leadbetterella byssophila type strain (4M15).</title>
        <authorList>
            <person name="Abt B."/>
            <person name="Teshima H."/>
            <person name="Lucas S."/>
            <person name="Lapidus A."/>
            <person name="Del Rio T.G."/>
            <person name="Nolan M."/>
            <person name="Tice H."/>
            <person name="Cheng J.F."/>
            <person name="Pitluck S."/>
            <person name="Liolios K."/>
            <person name="Pagani I."/>
            <person name="Ivanova N."/>
            <person name="Mavromatis K."/>
            <person name="Pati A."/>
            <person name="Tapia R."/>
            <person name="Han C."/>
            <person name="Goodwin L."/>
            <person name="Chen A."/>
            <person name="Palaniappan K."/>
            <person name="Land M."/>
            <person name="Hauser L."/>
            <person name="Chang Y.J."/>
            <person name="Jeffries C.D."/>
            <person name="Rohde M."/>
            <person name="Goker M."/>
            <person name="Tindall B.J."/>
            <person name="Detter J.C."/>
            <person name="Woyke T."/>
            <person name="Bristow J."/>
            <person name="Eisen J.A."/>
            <person name="Markowitz V."/>
            <person name="Hugenholtz P."/>
            <person name="Klenk H.P."/>
            <person name="Kyrpides N.C."/>
        </authorList>
    </citation>
    <scope>NUCLEOTIDE SEQUENCE [LARGE SCALE GENOMIC DNA]</scope>
    <source>
        <strain evidence="3">DSM 17132 / JCM 16389 / KACC 11308 / NBRC 106382 / 4M15</strain>
    </source>
</reference>
<keyword evidence="1" id="KW-0472">Membrane</keyword>
<accession>E4RV71</accession>
<reference key="1">
    <citation type="submission" date="2010-11" db="EMBL/GenBank/DDBJ databases">
        <title>The complete genome of Leadbetterella byssophila DSM 17132.</title>
        <authorList>
            <consortium name="US DOE Joint Genome Institute (JGI-PGF)"/>
            <person name="Lucas S."/>
            <person name="Copeland A."/>
            <person name="Lapidus A."/>
            <person name="Glavina del Rio T."/>
            <person name="Dalin E."/>
            <person name="Tice H."/>
            <person name="Bruce D."/>
            <person name="Goodwin L."/>
            <person name="Pitluck S."/>
            <person name="Kyrpides N."/>
            <person name="Mavromatis K."/>
            <person name="Ivanova N."/>
            <person name="Teshima H."/>
            <person name="Brettin T."/>
            <person name="Detter J.C."/>
            <person name="Han C."/>
            <person name="Tapia R."/>
            <person name="Land M."/>
            <person name="Hauser L."/>
            <person name="Markowitz V."/>
            <person name="Cheng J.-F."/>
            <person name="Hugenholtz P."/>
            <person name="Woyke T."/>
            <person name="Wu D."/>
            <person name="Tindall B."/>
            <person name="Pomrenke H.G."/>
            <person name="Brambilla E."/>
            <person name="Klenk H.-P."/>
            <person name="Eisen J.A."/>
        </authorList>
    </citation>
    <scope>NUCLEOTIDE SEQUENCE [LARGE SCALE GENOMIC DNA]</scope>
    <source>
        <strain>DSM 17132</strain>
    </source>
</reference>
<dbReference type="Proteomes" id="UP000007435">
    <property type="component" value="Chromosome"/>
</dbReference>
<dbReference type="HOGENOM" id="CLU_2046737_0_0_10"/>
<evidence type="ECO:0000313" key="2">
    <source>
        <dbReference type="EMBL" id="ADQ18809.1"/>
    </source>
</evidence>
<keyword evidence="1" id="KW-1133">Transmembrane helix</keyword>
<dbReference type="AlphaFoldDB" id="E4RV71"/>
<keyword evidence="3" id="KW-1185">Reference proteome</keyword>
<gene>
    <name evidence="2" type="ordered locus">Lbys_3148</name>
</gene>
<dbReference type="STRING" id="649349.Lbys_3148"/>
<sequence length="120" mass="13555">MNILSGIAAFFMLLCTLLGFKGANGVRVFERKHKVFLQWTCILCVICAIEVAFRKFAWTSKDPILYLEILGYLGLALWFLMIISRISTTLTHGKKFGIMALYSLAGLLGLIIIKVVLYYI</sequence>
<feature type="transmembrane region" description="Helical" evidence="1">
    <location>
        <begin position="96"/>
        <end position="119"/>
    </location>
</feature>
<dbReference type="EMBL" id="CP002305">
    <property type="protein sequence ID" value="ADQ18809.1"/>
    <property type="molecule type" value="Genomic_DNA"/>
</dbReference>
<organism evidence="2 3">
    <name type="scientific">Leadbetterella byssophila (strain DSM 17132 / JCM 16389 / KACC 11308 / NBRC 106382 / 4M15)</name>
    <dbReference type="NCBI Taxonomy" id="649349"/>
    <lineage>
        <taxon>Bacteria</taxon>
        <taxon>Pseudomonadati</taxon>
        <taxon>Bacteroidota</taxon>
        <taxon>Cytophagia</taxon>
        <taxon>Cytophagales</taxon>
        <taxon>Leadbetterellaceae</taxon>
        <taxon>Leadbetterella</taxon>
    </lineage>
</organism>
<evidence type="ECO:0000256" key="1">
    <source>
        <dbReference type="SAM" id="Phobius"/>
    </source>
</evidence>
<protein>
    <submittedName>
        <fullName evidence="2">Uncharacterized protein</fullName>
    </submittedName>
</protein>
<proteinExistence type="predicted"/>
<feature type="transmembrane region" description="Helical" evidence="1">
    <location>
        <begin position="35"/>
        <end position="53"/>
    </location>
</feature>
<dbReference type="RefSeq" id="WP_013409836.1">
    <property type="nucleotide sequence ID" value="NC_014655.1"/>
</dbReference>
<keyword evidence="1" id="KW-0812">Transmembrane</keyword>
<feature type="transmembrane region" description="Helical" evidence="1">
    <location>
        <begin position="65"/>
        <end position="84"/>
    </location>
</feature>
<name>E4RV71_LEAB4</name>